<keyword evidence="3" id="KW-1185">Reference proteome</keyword>
<dbReference type="EMBL" id="CP023737">
    <property type="protein sequence ID" value="ATQ67013.1"/>
    <property type="molecule type" value="Genomic_DNA"/>
</dbReference>
<proteinExistence type="predicted"/>
<sequence>MDPCDQPLAEMAFCEATSCVWKKGVGAVQSVIQSPGSANIGDWALAILAALCALAVLALLVRALAPRTRVIERPSSF</sequence>
<keyword evidence="1" id="KW-0812">Transmembrane</keyword>
<name>A0A2D2CWC9_METT3</name>
<evidence type="ECO:0000256" key="1">
    <source>
        <dbReference type="SAM" id="Phobius"/>
    </source>
</evidence>
<dbReference type="KEGG" id="mtw:CQW49_03275"/>
<feature type="transmembrane region" description="Helical" evidence="1">
    <location>
        <begin position="43"/>
        <end position="65"/>
    </location>
</feature>
<dbReference type="RefSeq" id="WP_003610962.1">
    <property type="nucleotide sequence ID" value="NZ_ADVE02000001.1"/>
</dbReference>
<reference evidence="3" key="1">
    <citation type="submission" date="2017-10" db="EMBL/GenBank/DDBJ databases">
        <title>Completed PacBio SMRT sequence of Methylosinus trichosporium OB3b reveals presence of a third large plasmid.</title>
        <authorList>
            <person name="Charles T.C."/>
            <person name="Lynch M.D.J."/>
            <person name="Heil J.R."/>
            <person name="Cheng J."/>
        </authorList>
    </citation>
    <scope>NUCLEOTIDE SEQUENCE [LARGE SCALE GENOMIC DNA]</scope>
    <source>
        <strain evidence="3">OB3b</strain>
    </source>
</reference>
<organism evidence="2 3">
    <name type="scientific">Methylosinus trichosporium (strain ATCC 35070 / NCIMB 11131 / UNIQEM 75 / OB3b)</name>
    <dbReference type="NCBI Taxonomy" id="595536"/>
    <lineage>
        <taxon>Bacteria</taxon>
        <taxon>Pseudomonadati</taxon>
        <taxon>Pseudomonadota</taxon>
        <taxon>Alphaproteobacteria</taxon>
        <taxon>Hyphomicrobiales</taxon>
        <taxon>Methylocystaceae</taxon>
        <taxon>Methylosinus</taxon>
    </lineage>
</organism>
<accession>A0A2D2CWC9</accession>
<keyword evidence="1" id="KW-1133">Transmembrane helix</keyword>
<dbReference type="AlphaFoldDB" id="A0A2D2CWC9"/>
<dbReference type="Proteomes" id="UP000230709">
    <property type="component" value="Chromosome"/>
</dbReference>
<protein>
    <submittedName>
        <fullName evidence="2">Uncharacterized protein</fullName>
    </submittedName>
</protein>
<keyword evidence="1" id="KW-0472">Membrane</keyword>
<evidence type="ECO:0000313" key="2">
    <source>
        <dbReference type="EMBL" id="ATQ67013.1"/>
    </source>
</evidence>
<gene>
    <name evidence="2" type="ORF">CQW49_03275</name>
</gene>
<evidence type="ECO:0000313" key="3">
    <source>
        <dbReference type="Proteomes" id="UP000230709"/>
    </source>
</evidence>